<evidence type="ECO:0000256" key="6">
    <source>
        <dbReference type="ARBA" id="ARBA00013202"/>
    </source>
</evidence>
<proteinExistence type="inferred from homology"/>
<evidence type="ECO:0000256" key="9">
    <source>
        <dbReference type="ARBA" id="ARBA00022842"/>
    </source>
</evidence>
<keyword evidence="14" id="KW-1185">Reference proteome</keyword>
<feature type="region of interest" description="Disordered" evidence="12">
    <location>
        <begin position="1"/>
        <end position="26"/>
    </location>
</feature>
<name>A0A9E7GXP2_9LILI</name>
<evidence type="ECO:0000256" key="1">
    <source>
        <dbReference type="ARBA" id="ARBA00001041"/>
    </source>
</evidence>
<keyword evidence="8" id="KW-0210">Decarboxylase</keyword>
<evidence type="ECO:0000256" key="10">
    <source>
        <dbReference type="ARBA" id="ARBA00023052"/>
    </source>
</evidence>
<evidence type="ECO:0000256" key="11">
    <source>
        <dbReference type="ARBA" id="ARBA00023239"/>
    </source>
</evidence>
<dbReference type="InterPro" id="IPR029061">
    <property type="entry name" value="THDP-binding"/>
</dbReference>
<dbReference type="GO" id="GO:0000949">
    <property type="term" value="P:aromatic amino acid family catabolic process to alcohol via Ehrlich pathway"/>
    <property type="evidence" value="ECO:0007669"/>
    <property type="project" value="TreeGrafter"/>
</dbReference>
<sequence length="386" mass="41789">MESARATGGGAPGRLPAPGPLAGASRRTDVSAVPADVNLALLGHLTAEPELNLVVYCIELSAGFAADGYSRASHLHRWRGRLLGRQPHPSSASWEGTTPTTMAPAASSSIPSASPRSPSWFPISKSKSVDLAVKPLLVAGLKLRVAKAQQAFMELADACEYLIAIIASAKGMDVLSGETNVITEPGDSWFKCQRLCLPEKCGYGFQMQYGSIGWSVGATLKYSEAVKERPALARIGDNSRCIDYDPAGQRSIVFIINNGGYTITVEIHDRPSNVIKNQNYTGVVKTEEESKVAIAKATGEENLVSFPSKKFCIQDLIPSIGKASETPVAAVHARMISTVSRRMRISSELRKQGYVEQVDWFGHGAEDARHYSLSWNRTTWNEGRRQ</sequence>
<dbReference type="GO" id="GO:0005829">
    <property type="term" value="C:cytosol"/>
    <property type="evidence" value="ECO:0007669"/>
    <property type="project" value="TreeGrafter"/>
</dbReference>
<evidence type="ECO:0000256" key="12">
    <source>
        <dbReference type="SAM" id="MobiDB-lite"/>
    </source>
</evidence>
<keyword evidence="7" id="KW-0479">Metal-binding</keyword>
<dbReference type="Gene3D" id="3.40.50.970">
    <property type="match status" value="2"/>
</dbReference>
<evidence type="ECO:0000256" key="4">
    <source>
        <dbReference type="ARBA" id="ARBA00007812"/>
    </source>
</evidence>
<dbReference type="GO" id="GO:0046872">
    <property type="term" value="F:metal ion binding"/>
    <property type="evidence" value="ECO:0007669"/>
    <property type="project" value="UniProtKB-KW"/>
</dbReference>
<comment type="cofactor">
    <cofactor evidence="2">
        <name>a metal cation</name>
        <dbReference type="ChEBI" id="CHEBI:25213"/>
    </cofactor>
</comment>
<accession>A0A9E7GXP2</accession>
<protein>
    <recommendedName>
        <fullName evidence="6">pyruvate decarboxylase</fullName>
        <ecNumber evidence="6">4.1.1.1</ecNumber>
    </recommendedName>
</protein>
<feature type="region of interest" description="Disordered" evidence="12">
    <location>
        <begin position="86"/>
        <end position="111"/>
    </location>
</feature>
<comment type="subunit">
    <text evidence="5">Homotetramer.</text>
</comment>
<evidence type="ECO:0000313" key="13">
    <source>
        <dbReference type="EMBL" id="URE21028.1"/>
    </source>
</evidence>
<reference evidence="13" key="1">
    <citation type="submission" date="2022-05" db="EMBL/GenBank/DDBJ databases">
        <title>The Musa troglodytarum L. genome provides insights into the mechanism of non-climacteric behaviour and enrichment of carotenoids.</title>
        <authorList>
            <person name="Wang J."/>
        </authorList>
    </citation>
    <scope>NUCLEOTIDE SEQUENCE</scope>
    <source>
        <tissue evidence="13">Leaf</tissue>
    </source>
</reference>
<gene>
    <name evidence="13" type="ORF">MUK42_12193</name>
</gene>
<evidence type="ECO:0000256" key="5">
    <source>
        <dbReference type="ARBA" id="ARBA00011881"/>
    </source>
</evidence>
<dbReference type="Proteomes" id="UP001055439">
    <property type="component" value="Chromosome 7"/>
</dbReference>
<dbReference type="PANTHER" id="PTHR43452">
    <property type="entry name" value="PYRUVATE DECARBOXYLASE"/>
    <property type="match status" value="1"/>
</dbReference>
<keyword evidence="10" id="KW-0786">Thiamine pyrophosphate</keyword>
<dbReference type="GO" id="GO:0004737">
    <property type="term" value="F:pyruvate decarboxylase activity"/>
    <property type="evidence" value="ECO:0007669"/>
    <property type="project" value="UniProtKB-EC"/>
</dbReference>
<evidence type="ECO:0000256" key="2">
    <source>
        <dbReference type="ARBA" id="ARBA00001920"/>
    </source>
</evidence>
<dbReference type="OrthoDB" id="3970464at2759"/>
<comment type="cofactor">
    <cofactor evidence="3">
        <name>thiamine diphosphate</name>
        <dbReference type="ChEBI" id="CHEBI:58937"/>
    </cofactor>
</comment>
<evidence type="ECO:0000313" key="14">
    <source>
        <dbReference type="Proteomes" id="UP001055439"/>
    </source>
</evidence>
<evidence type="ECO:0000256" key="3">
    <source>
        <dbReference type="ARBA" id="ARBA00001964"/>
    </source>
</evidence>
<comment type="similarity">
    <text evidence="4">Belongs to the TPP enzyme family.</text>
</comment>
<dbReference type="SUPFAM" id="SSF52518">
    <property type="entry name" value="Thiamin diphosphate-binding fold (THDP-binding)"/>
    <property type="match status" value="1"/>
</dbReference>
<keyword evidence="9" id="KW-0460">Magnesium</keyword>
<dbReference type="PANTHER" id="PTHR43452:SF1">
    <property type="entry name" value="PYRUVATE DECARBOXYLASE C186.09-RELATED"/>
    <property type="match status" value="1"/>
</dbReference>
<organism evidence="13 14">
    <name type="scientific">Musa troglodytarum</name>
    <name type="common">fe'i banana</name>
    <dbReference type="NCBI Taxonomy" id="320322"/>
    <lineage>
        <taxon>Eukaryota</taxon>
        <taxon>Viridiplantae</taxon>
        <taxon>Streptophyta</taxon>
        <taxon>Embryophyta</taxon>
        <taxon>Tracheophyta</taxon>
        <taxon>Spermatophyta</taxon>
        <taxon>Magnoliopsida</taxon>
        <taxon>Liliopsida</taxon>
        <taxon>Zingiberales</taxon>
        <taxon>Musaceae</taxon>
        <taxon>Musa</taxon>
    </lineage>
</organism>
<comment type="catalytic activity">
    <reaction evidence="1">
        <text>a 2-oxocarboxylate + H(+) = an aldehyde + CO2</text>
        <dbReference type="Rhea" id="RHEA:11628"/>
        <dbReference type="ChEBI" id="CHEBI:15378"/>
        <dbReference type="ChEBI" id="CHEBI:16526"/>
        <dbReference type="ChEBI" id="CHEBI:17478"/>
        <dbReference type="ChEBI" id="CHEBI:35179"/>
        <dbReference type="EC" id="4.1.1.1"/>
    </reaction>
</comment>
<feature type="compositionally biased region" description="Low complexity" evidence="12">
    <location>
        <begin position="13"/>
        <end position="25"/>
    </location>
</feature>
<evidence type="ECO:0000256" key="7">
    <source>
        <dbReference type="ARBA" id="ARBA00022723"/>
    </source>
</evidence>
<dbReference type="EMBL" id="CP097509">
    <property type="protein sequence ID" value="URE21028.1"/>
    <property type="molecule type" value="Genomic_DNA"/>
</dbReference>
<feature type="compositionally biased region" description="Low complexity" evidence="12">
    <location>
        <begin position="97"/>
        <end position="111"/>
    </location>
</feature>
<dbReference type="InterPro" id="IPR012110">
    <property type="entry name" value="PDC/IPDC-like"/>
</dbReference>
<evidence type="ECO:0000256" key="8">
    <source>
        <dbReference type="ARBA" id="ARBA00022793"/>
    </source>
</evidence>
<keyword evidence="13" id="KW-0670">Pyruvate</keyword>
<dbReference type="AlphaFoldDB" id="A0A9E7GXP2"/>
<keyword evidence="11" id="KW-0456">Lyase</keyword>
<dbReference type="EC" id="4.1.1.1" evidence="6"/>